<gene>
    <name evidence="2" type="ORF">BN52_00935</name>
</gene>
<dbReference type="InterPro" id="IPR016181">
    <property type="entry name" value="Acyl_CoA_acyltransferase"/>
</dbReference>
<comment type="caution">
    <text evidence="2">The sequence shown here is derived from an EMBL/GenBank/DDBJ whole genome shotgun (WGS) entry which is preliminary data.</text>
</comment>
<dbReference type="SUPFAM" id="SSF55729">
    <property type="entry name" value="Acyl-CoA N-acyltransferases (Nat)"/>
    <property type="match status" value="1"/>
</dbReference>
<reference evidence="2 3" key="1">
    <citation type="submission" date="2012-06" db="EMBL/GenBank/DDBJ databases">
        <title>Draft genome sequence of Lactobacillus gigeriorum CRBIP 24.85T, isolated from chicken crop.</title>
        <authorList>
            <person name="Cousin S."/>
            <person name="Ma L."/>
            <person name="Creno S."/>
            <person name="Clermont D."/>
            <person name="Loux V."/>
            <person name="Bizet C."/>
            <person name="Bouchier C."/>
        </authorList>
    </citation>
    <scope>NUCLEOTIDE SEQUENCE [LARGE SCALE GENOMIC DNA]</scope>
    <source>
        <strain evidence="3">CRBIP 24.85T</strain>
    </source>
</reference>
<protein>
    <submittedName>
        <fullName evidence="2">GNAT family acetyltransferase</fullName>
    </submittedName>
</protein>
<dbReference type="PANTHER" id="PTHR43617:SF38">
    <property type="entry name" value="N-ACETYLTRANSFERASE DOMAIN-CONTAINING PROTEIN"/>
    <property type="match status" value="1"/>
</dbReference>
<dbReference type="CDD" id="cd04301">
    <property type="entry name" value="NAT_SF"/>
    <property type="match status" value="1"/>
</dbReference>
<feature type="domain" description="N-acetyltransferase" evidence="1">
    <location>
        <begin position="31"/>
        <end position="193"/>
    </location>
</feature>
<dbReference type="InterPro" id="IPR000182">
    <property type="entry name" value="GNAT_dom"/>
</dbReference>
<accession>I7LGQ7</accession>
<dbReference type="AlphaFoldDB" id="I7LGQ7"/>
<organism evidence="2 3">
    <name type="scientific">Lactobacillus gigeriorum DSM 23908 = CRBIP 24.85</name>
    <dbReference type="NCBI Taxonomy" id="1423751"/>
    <lineage>
        <taxon>Bacteria</taxon>
        <taxon>Bacillati</taxon>
        <taxon>Bacillota</taxon>
        <taxon>Bacilli</taxon>
        <taxon>Lactobacillales</taxon>
        <taxon>Lactobacillaceae</taxon>
        <taxon>Lactobacillus</taxon>
    </lineage>
</organism>
<dbReference type="EMBL" id="CAKC01000093">
    <property type="protein sequence ID" value="CCI87878.1"/>
    <property type="molecule type" value="Genomic_DNA"/>
</dbReference>
<name>I7LGQ7_9LACO</name>
<sequence>MRIKLSKKLNADKYEHLVVSDPKQSNKQRTLNIHEMRPDEIKEKARIHALTWQETYHDLLPASSNSRVTPEFAEEVTRTINLDQLVAYVDDKMVGYASTSFSCRPAFKRDCAEIGHLYVLKEYQGLGIGTYLIEAIKDLYPGRDLALGCLVTNYSAQAFYQKMGFINTGNIFIGDSQDPNDREVEFFLKVRKD</sequence>
<proteinExistence type="predicted"/>
<dbReference type="GO" id="GO:0016747">
    <property type="term" value="F:acyltransferase activity, transferring groups other than amino-acyl groups"/>
    <property type="evidence" value="ECO:0007669"/>
    <property type="project" value="InterPro"/>
</dbReference>
<dbReference type="Pfam" id="PF00583">
    <property type="entry name" value="Acetyltransf_1"/>
    <property type="match status" value="1"/>
</dbReference>
<evidence type="ECO:0000313" key="2">
    <source>
        <dbReference type="EMBL" id="CCI87878.1"/>
    </source>
</evidence>
<dbReference type="InterPro" id="IPR050276">
    <property type="entry name" value="MshD_Acetyltransferase"/>
</dbReference>
<dbReference type="Proteomes" id="UP000009326">
    <property type="component" value="Unassembled WGS sequence"/>
</dbReference>
<evidence type="ECO:0000259" key="1">
    <source>
        <dbReference type="PROSITE" id="PS51186"/>
    </source>
</evidence>
<dbReference type="PROSITE" id="PS51186">
    <property type="entry name" value="GNAT"/>
    <property type="match status" value="1"/>
</dbReference>
<keyword evidence="2" id="KW-0808">Transferase</keyword>
<dbReference type="Gene3D" id="3.40.630.30">
    <property type="match status" value="1"/>
</dbReference>
<evidence type="ECO:0000313" key="3">
    <source>
        <dbReference type="Proteomes" id="UP000009326"/>
    </source>
</evidence>
<dbReference type="PANTHER" id="PTHR43617">
    <property type="entry name" value="L-AMINO ACID N-ACETYLTRANSFERASE"/>
    <property type="match status" value="1"/>
</dbReference>
<dbReference type="STRING" id="1423751.FC38_GL000608"/>